<evidence type="ECO:0000313" key="2">
    <source>
        <dbReference type="Proteomes" id="UP000772434"/>
    </source>
</evidence>
<sequence length="92" mass="10517">MFIYPFGLRILSALPAACSELTRQPQDLRLWGWFGMSLRQNKTKDHSAFLARGTFSSLTSYGLKSNSDLFYVEIQLRNSHSIYLPPSCLWIG</sequence>
<reference evidence="1" key="1">
    <citation type="submission" date="2020-11" db="EMBL/GenBank/DDBJ databases">
        <authorList>
            <consortium name="DOE Joint Genome Institute"/>
            <person name="Ahrendt S."/>
            <person name="Riley R."/>
            <person name="Andreopoulos W."/>
            <person name="Labutti K."/>
            <person name="Pangilinan J."/>
            <person name="Ruiz-Duenas F.J."/>
            <person name="Barrasa J.M."/>
            <person name="Sanchez-Garcia M."/>
            <person name="Camarero S."/>
            <person name="Miyauchi S."/>
            <person name="Serrano A."/>
            <person name="Linde D."/>
            <person name="Babiker R."/>
            <person name="Drula E."/>
            <person name="Ayuso-Fernandez I."/>
            <person name="Pacheco R."/>
            <person name="Padilla G."/>
            <person name="Ferreira P."/>
            <person name="Barriuso J."/>
            <person name="Kellner H."/>
            <person name="Castanera R."/>
            <person name="Alfaro M."/>
            <person name="Ramirez L."/>
            <person name="Pisabarro A.G."/>
            <person name="Kuo A."/>
            <person name="Tritt A."/>
            <person name="Lipzen A."/>
            <person name="He G."/>
            <person name="Yan M."/>
            <person name="Ng V."/>
            <person name="Cullen D."/>
            <person name="Martin F."/>
            <person name="Rosso M.-N."/>
            <person name="Henrissat B."/>
            <person name="Hibbett D."/>
            <person name="Martinez A.T."/>
            <person name="Grigoriev I.V."/>
        </authorList>
    </citation>
    <scope>NUCLEOTIDE SEQUENCE</scope>
    <source>
        <strain evidence="1">AH 40177</strain>
    </source>
</reference>
<dbReference type="EMBL" id="JADNRY010000016">
    <property type="protein sequence ID" value="KAF9073842.1"/>
    <property type="molecule type" value="Genomic_DNA"/>
</dbReference>
<dbReference type="AlphaFoldDB" id="A0A9P5Q4C9"/>
<dbReference type="Proteomes" id="UP000772434">
    <property type="component" value="Unassembled WGS sequence"/>
</dbReference>
<comment type="caution">
    <text evidence="1">The sequence shown here is derived from an EMBL/GenBank/DDBJ whole genome shotgun (WGS) entry which is preliminary data.</text>
</comment>
<gene>
    <name evidence="1" type="ORF">BDP27DRAFT_268829</name>
</gene>
<proteinExistence type="predicted"/>
<name>A0A9P5Q4C9_9AGAR</name>
<organism evidence="1 2">
    <name type="scientific">Rhodocollybia butyracea</name>
    <dbReference type="NCBI Taxonomy" id="206335"/>
    <lineage>
        <taxon>Eukaryota</taxon>
        <taxon>Fungi</taxon>
        <taxon>Dikarya</taxon>
        <taxon>Basidiomycota</taxon>
        <taxon>Agaricomycotina</taxon>
        <taxon>Agaricomycetes</taxon>
        <taxon>Agaricomycetidae</taxon>
        <taxon>Agaricales</taxon>
        <taxon>Marasmiineae</taxon>
        <taxon>Omphalotaceae</taxon>
        <taxon>Rhodocollybia</taxon>
    </lineage>
</organism>
<keyword evidence="2" id="KW-1185">Reference proteome</keyword>
<evidence type="ECO:0000313" key="1">
    <source>
        <dbReference type="EMBL" id="KAF9073842.1"/>
    </source>
</evidence>
<protein>
    <submittedName>
        <fullName evidence="1">Uncharacterized protein</fullName>
    </submittedName>
</protein>
<accession>A0A9P5Q4C9</accession>